<dbReference type="EMBL" id="JBHUCX010000033">
    <property type="protein sequence ID" value="MFD1675649.1"/>
    <property type="molecule type" value="Genomic_DNA"/>
</dbReference>
<dbReference type="RefSeq" id="WP_377943535.1">
    <property type="nucleotide sequence ID" value="NZ_JBHUCX010000033.1"/>
</dbReference>
<name>A0ABW4JI92_9BACL</name>
<comment type="caution">
    <text evidence="1">The sequence shown here is derived from an EMBL/GenBank/DDBJ whole genome shotgun (WGS) entry which is preliminary data.</text>
</comment>
<dbReference type="Proteomes" id="UP001597079">
    <property type="component" value="Unassembled WGS sequence"/>
</dbReference>
<organism evidence="1 2">
    <name type="scientific">Alicyclobacillus fodiniaquatilis</name>
    <dbReference type="NCBI Taxonomy" id="1661150"/>
    <lineage>
        <taxon>Bacteria</taxon>
        <taxon>Bacillati</taxon>
        <taxon>Bacillota</taxon>
        <taxon>Bacilli</taxon>
        <taxon>Bacillales</taxon>
        <taxon>Alicyclobacillaceae</taxon>
        <taxon>Alicyclobacillus</taxon>
    </lineage>
</organism>
<sequence length="131" mass="14840">MLTIVGISDDVTACSCCGRTVLKDDTTGEVSHYGTECAATLLGFDKKKVQAEMRRLATREREPLKARKAEALRCFNRHPLMRQRDIEIKEANVNRLTPTKRRSSGLFKRWTELEGEAKAEVLSEFGLDGFY</sequence>
<gene>
    <name evidence="1" type="ORF">ACFSB2_13190</name>
</gene>
<protein>
    <submittedName>
        <fullName evidence="1">Uncharacterized protein</fullName>
    </submittedName>
</protein>
<evidence type="ECO:0000313" key="1">
    <source>
        <dbReference type="EMBL" id="MFD1675649.1"/>
    </source>
</evidence>
<keyword evidence="2" id="KW-1185">Reference proteome</keyword>
<accession>A0ABW4JI92</accession>
<proteinExistence type="predicted"/>
<reference evidence="2" key="1">
    <citation type="journal article" date="2019" name="Int. J. Syst. Evol. Microbiol.">
        <title>The Global Catalogue of Microorganisms (GCM) 10K type strain sequencing project: providing services to taxonomists for standard genome sequencing and annotation.</title>
        <authorList>
            <consortium name="The Broad Institute Genomics Platform"/>
            <consortium name="The Broad Institute Genome Sequencing Center for Infectious Disease"/>
            <person name="Wu L."/>
            <person name="Ma J."/>
        </authorList>
    </citation>
    <scope>NUCLEOTIDE SEQUENCE [LARGE SCALE GENOMIC DNA]</scope>
    <source>
        <strain evidence="2">CGMCC 1.12286</strain>
    </source>
</reference>
<evidence type="ECO:0000313" key="2">
    <source>
        <dbReference type="Proteomes" id="UP001597079"/>
    </source>
</evidence>